<proteinExistence type="predicted"/>
<reference evidence="2" key="1">
    <citation type="submission" date="2016-10" db="EMBL/GenBank/DDBJ databases">
        <authorList>
            <person name="Varghese N."/>
            <person name="Submissions S."/>
        </authorList>
    </citation>
    <scope>NUCLEOTIDE SEQUENCE [LARGE SCALE GENOMIC DNA]</scope>
    <source>
        <strain evidence="2">Nm44</strain>
    </source>
</reference>
<accession>A0A1I4RIY5</accession>
<evidence type="ECO:0000313" key="1">
    <source>
        <dbReference type="EMBL" id="SFM52006.1"/>
    </source>
</evidence>
<dbReference type="Proteomes" id="UP000183287">
    <property type="component" value="Unassembled WGS sequence"/>
</dbReference>
<keyword evidence="2" id="KW-1185">Reference proteome</keyword>
<organism evidence="1 2">
    <name type="scientific">Nitrosomonas communis</name>
    <dbReference type="NCBI Taxonomy" id="44574"/>
    <lineage>
        <taxon>Bacteria</taxon>
        <taxon>Pseudomonadati</taxon>
        <taxon>Pseudomonadota</taxon>
        <taxon>Betaproteobacteria</taxon>
        <taxon>Nitrosomonadales</taxon>
        <taxon>Nitrosomonadaceae</taxon>
        <taxon>Nitrosomonas</taxon>
    </lineage>
</organism>
<dbReference type="AlphaFoldDB" id="A0A1I4RIY5"/>
<name>A0A1I4RIY5_9PROT</name>
<gene>
    <name evidence="1" type="ORF">SAMN05421863_103316</name>
</gene>
<dbReference type="OrthoDB" id="9802640at2"/>
<protein>
    <submittedName>
        <fullName evidence="1">Uncharacterized protein</fullName>
    </submittedName>
</protein>
<evidence type="ECO:0000313" key="2">
    <source>
        <dbReference type="Proteomes" id="UP000183287"/>
    </source>
</evidence>
<dbReference type="RefSeq" id="WP_074905849.1">
    <property type="nucleotide sequence ID" value="NZ_FOUB01000033.1"/>
</dbReference>
<dbReference type="EMBL" id="FOUB01000033">
    <property type="protein sequence ID" value="SFM52006.1"/>
    <property type="molecule type" value="Genomic_DNA"/>
</dbReference>
<sequence>MDERVARLKTPEECDRFVKNALERGRRDLADEARKRAVEFRAEAYGANTPAELECLEAIYAYEEVLTAKGGRRIRATRTWQMIKRHGILGAVERAVNRESEATGYTALLEMGLQDYAFEAVVVRHPELFTAETVQRSQSRVDEWKRT</sequence>